<sequence length="344" mass="38749">MAKAKEVNQKEAVKVASVLSFERKLVSSAGYFYGTNWNDRAIEALLPLSEISVRGVIANRQKGKYNQAKFEADAQKANLQTVDTCTLGKEQDTLKVSFTLKVLNGVEQPSSCNSEAFQQTYQEAVKQYIEEYGFRELAKRYAQNIASGRFLWRNRFNAEQIEVQVKINDGEPLKFNGFAYDQHDFSKDYPELEPLIVAIEKALSSETESTLLTIDTYALIGKGQPVFPSEELVLNKDSSKFEKSKILYETDGTAALHSQKISNAIRTIDTWYPTFTEKNMAIAVEPYGTVTNFNLVMRTPQHKQDFYTLFDKFAVGGELESAEQKHYVMAVLIRGGVFGQGKDA</sequence>
<geneLocation type="plasmid" evidence="2">
    <name>pb18-3</name>
</geneLocation>
<name>A0A6C0Y7N1_9GAMM</name>
<dbReference type="InterPro" id="IPR013399">
    <property type="entry name" value="CRISPR-assoc_prot_Csy3"/>
</dbReference>
<accession>A0A6C0Y7N1</accession>
<dbReference type="Pfam" id="PF09615">
    <property type="entry name" value="Cas_Csy3"/>
    <property type="match status" value="1"/>
</dbReference>
<dbReference type="RefSeq" id="WP_163146652.1">
    <property type="nucleotide sequence ID" value="NZ_CP044458.1"/>
</dbReference>
<evidence type="ECO:0000313" key="1">
    <source>
        <dbReference type="EMBL" id="QIC72093.1"/>
    </source>
</evidence>
<protein>
    <submittedName>
        <fullName evidence="1">Type I-F CRISPR-associated protein Csy3</fullName>
    </submittedName>
</protein>
<dbReference type="Proteomes" id="UP000503440">
    <property type="component" value="Plasmid pB18-3"/>
</dbReference>
<dbReference type="NCBIfam" id="TIGR02566">
    <property type="entry name" value="cas_Csy3"/>
    <property type="match status" value="1"/>
</dbReference>
<reference evidence="1 2" key="1">
    <citation type="submission" date="2019-09" db="EMBL/GenBank/DDBJ databases">
        <title>Non-baumannii Acinetobacter spp. carrying blaNDM-1 isolated in China.</title>
        <authorList>
            <person name="Cui C."/>
            <person name="Chen C."/>
            <person name="Sun J."/>
            <person name="Liu Y."/>
        </authorList>
    </citation>
    <scope>NUCLEOTIDE SEQUENCE [LARGE SCALE GENOMIC DNA]</scope>
    <source>
        <strain evidence="1 2">B18</strain>
        <plasmid evidence="2">pb18-3</plasmid>
    </source>
</reference>
<keyword evidence="1" id="KW-0614">Plasmid</keyword>
<proteinExistence type="predicted"/>
<dbReference type="AlphaFoldDB" id="A0A6C0Y7N1"/>
<evidence type="ECO:0000313" key="2">
    <source>
        <dbReference type="Proteomes" id="UP000503440"/>
    </source>
</evidence>
<gene>
    <name evidence="1" type="primary">csy3</name>
    <name evidence="1" type="ORF">FSC09_17190</name>
</gene>
<dbReference type="EMBL" id="CP044458">
    <property type="protein sequence ID" value="QIC72093.1"/>
    <property type="molecule type" value="Genomic_DNA"/>
</dbReference>
<organism evidence="1 2">
    <name type="scientific">Acinetobacter indicus</name>
    <dbReference type="NCBI Taxonomy" id="756892"/>
    <lineage>
        <taxon>Bacteria</taxon>
        <taxon>Pseudomonadati</taxon>
        <taxon>Pseudomonadota</taxon>
        <taxon>Gammaproteobacteria</taxon>
        <taxon>Moraxellales</taxon>
        <taxon>Moraxellaceae</taxon>
        <taxon>Acinetobacter</taxon>
    </lineage>
</organism>